<dbReference type="InterPro" id="IPR015797">
    <property type="entry name" value="NUDIX_hydrolase-like_dom_sf"/>
</dbReference>
<dbReference type="Proteomes" id="UP000436088">
    <property type="component" value="Unassembled WGS sequence"/>
</dbReference>
<keyword evidence="1 3" id="KW-0378">Hydrolase</keyword>
<dbReference type="InterPro" id="IPR000086">
    <property type="entry name" value="NUDIX_hydrolase_dom"/>
</dbReference>
<organism evidence="3 4">
    <name type="scientific">Hibiscus syriacus</name>
    <name type="common">Rose of Sharon</name>
    <dbReference type="NCBI Taxonomy" id="106335"/>
    <lineage>
        <taxon>Eukaryota</taxon>
        <taxon>Viridiplantae</taxon>
        <taxon>Streptophyta</taxon>
        <taxon>Embryophyta</taxon>
        <taxon>Tracheophyta</taxon>
        <taxon>Spermatophyta</taxon>
        <taxon>Magnoliopsida</taxon>
        <taxon>eudicotyledons</taxon>
        <taxon>Gunneridae</taxon>
        <taxon>Pentapetalae</taxon>
        <taxon>rosids</taxon>
        <taxon>malvids</taxon>
        <taxon>Malvales</taxon>
        <taxon>Malvaceae</taxon>
        <taxon>Malvoideae</taxon>
        <taxon>Hibiscus</taxon>
    </lineage>
</organism>
<evidence type="ECO:0000259" key="2">
    <source>
        <dbReference type="PROSITE" id="PS51462"/>
    </source>
</evidence>
<dbReference type="AlphaFoldDB" id="A0A6A2ZDP6"/>
<evidence type="ECO:0000313" key="4">
    <source>
        <dbReference type="Proteomes" id="UP000436088"/>
    </source>
</evidence>
<dbReference type="PANTHER" id="PTHR13994:SF26">
    <property type="entry name" value="NUDIX HYDROLASE 5-RELATED"/>
    <property type="match status" value="1"/>
</dbReference>
<proteinExistence type="predicted"/>
<dbReference type="EMBL" id="VEPZ02001161">
    <property type="protein sequence ID" value="KAE8690144.1"/>
    <property type="molecule type" value="Genomic_DNA"/>
</dbReference>
<dbReference type="PROSITE" id="PS00893">
    <property type="entry name" value="NUDIX_BOX"/>
    <property type="match status" value="1"/>
</dbReference>
<dbReference type="SUPFAM" id="SSF55811">
    <property type="entry name" value="Nudix"/>
    <property type="match status" value="1"/>
</dbReference>
<evidence type="ECO:0000256" key="1">
    <source>
        <dbReference type="ARBA" id="ARBA00022801"/>
    </source>
</evidence>
<comment type="caution">
    <text evidence="3">The sequence shown here is derived from an EMBL/GenBank/DDBJ whole genome shotgun (WGS) entry which is preliminary data.</text>
</comment>
<dbReference type="InterPro" id="IPR003293">
    <property type="entry name" value="Nudix_hydrolase6-like"/>
</dbReference>
<dbReference type="Gene3D" id="3.90.79.10">
    <property type="entry name" value="Nucleoside Triphosphate Pyrophosphohydrolase"/>
    <property type="match status" value="1"/>
</dbReference>
<evidence type="ECO:0000313" key="3">
    <source>
        <dbReference type="EMBL" id="KAE8690144.1"/>
    </source>
</evidence>
<gene>
    <name evidence="3" type="ORF">F3Y22_tig00110925pilonHSYRG00025</name>
</gene>
<dbReference type="GO" id="GO:0035529">
    <property type="term" value="F:NADH pyrophosphatase activity"/>
    <property type="evidence" value="ECO:0007669"/>
    <property type="project" value="TreeGrafter"/>
</dbReference>
<dbReference type="GO" id="GO:0051287">
    <property type="term" value="F:NAD binding"/>
    <property type="evidence" value="ECO:0007669"/>
    <property type="project" value="TreeGrafter"/>
</dbReference>
<protein>
    <submittedName>
        <fullName evidence="3">Nudix hydrolase isoform 2</fullName>
    </submittedName>
</protein>
<dbReference type="PROSITE" id="PS51462">
    <property type="entry name" value="NUDIX"/>
    <property type="match status" value="1"/>
</dbReference>
<keyword evidence="4" id="KW-1185">Reference proteome</keyword>
<dbReference type="InterPro" id="IPR020084">
    <property type="entry name" value="NUDIX_hydrolase_CS"/>
</dbReference>
<dbReference type="GO" id="GO:0047631">
    <property type="term" value="F:ADP-ribose diphosphatase activity"/>
    <property type="evidence" value="ECO:0007669"/>
    <property type="project" value="TreeGrafter"/>
</dbReference>
<accession>A0A6A2ZDP6</accession>
<name>A0A6A2ZDP6_HIBSY</name>
<reference evidence="3" key="1">
    <citation type="submission" date="2019-09" db="EMBL/GenBank/DDBJ databases">
        <title>Draft genome information of white flower Hibiscus syriacus.</title>
        <authorList>
            <person name="Kim Y.-M."/>
        </authorList>
    </citation>
    <scope>NUCLEOTIDE SEQUENCE [LARGE SCALE GENOMIC DNA]</scope>
    <source>
        <strain evidence="3">YM2019G1</strain>
    </source>
</reference>
<dbReference type="Pfam" id="PF00293">
    <property type="entry name" value="NUDIX"/>
    <property type="match status" value="1"/>
</dbReference>
<dbReference type="PANTHER" id="PTHR13994">
    <property type="entry name" value="NUDIX HYDROLASE RELATED"/>
    <property type="match status" value="1"/>
</dbReference>
<sequence>MKFNRLNYLMGSRFVWWDHLNMEKPMESEAFAFHLASISQWKLQGKRAVWIQLRIQLVHVILQIRFLKMLHVGIGAFVVNDKREVLAVQENNGKFKGKGVWKFPTGVVSEGEDICMAAIREVKEETGAKPQVVLHEIGFVFRLHVAPSHFDIQKQDAEIEAAKWMAFKEYAAQAFVQKHDAFSSVADVCLTKLEKEYVGFSLIPRTTASGKTSYLYLNTGDQNKL</sequence>
<dbReference type="Gene3D" id="3.40.630.30">
    <property type="match status" value="1"/>
</dbReference>
<feature type="domain" description="Nudix hydrolase" evidence="2">
    <location>
        <begin position="69"/>
        <end position="189"/>
    </location>
</feature>